<name>A0ABW4F2V8_9PSEU</name>
<dbReference type="Proteomes" id="UP001597114">
    <property type="component" value="Unassembled WGS sequence"/>
</dbReference>
<dbReference type="SMART" id="SM00858">
    <property type="entry name" value="SAF"/>
    <property type="match status" value="1"/>
</dbReference>
<feature type="domain" description="SAF" evidence="2">
    <location>
        <begin position="47"/>
        <end position="109"/>
    </location>
</feature>
<dbReference type="RefSeq" id="WP_344730376.1">
    <property type="nucleotide sequence ID" value="NZ_BAAAUS010000066.1"/>
</dbReference>
<gene>
    <name evidence="3" type="ORF">ACFSJD_24195</name>
</gene>
<proteinExistence type="predicted"/>
<evidence type="ECO:0000313" key="3">
    <source>
        <dbReference type="EMBL" id="MFD1520619.1"/>
    </source>
</evidence>
<feature type="signal peptide" evidence="1">
    <location>
        <begin position="1"/>
        <end position="45"/>
    </location>
</feature>
<feature type="chain" id="PRO_5047462605" evidence="1">
    <location>
        <begin position="46"/>
        <end position="206"/>
    </location>
</feature>
<accession>A0ABW4F2V8</accession>
<dbReference type="CDD" id="cd11614">
    <property type="entry name" value="SAF_CpaB_FlgA_like"/>
    <property type="match status" value="1"/>
</dbReference>
<reference evidence="4" key="1">
    <citation type="journal article" date="2019" name="Int. J. Syst. Evol. Microbiol.">
        <title>The Global Catalogue of Microorganisms (GCM) 10K type strain sequencing project: providing services to taxonomists for standard genome sequencing and annotation.</title>
        <authorList>
            <consortium name="The Broad Institute Genomics Platform"/>
            <consortium name="The Broad Institute Genome Sequencing Center for Infectious Disease"/>
            <person name="Wu L."/>
            <person name="Ma J."/>
        </authorList>
    </citation>
    <scope>NUCLEOTIDE SEQUENCE [LARGE SCALE GENOMIC DNA]</scope>
    <source>
        <strain evidence="4">CCM 7043</strain>
    </source>
</reference>
<comment type="caution">
    <text evidence="3">The sequence shown here is derived from an EMBL/GenBank/DDBJ whole genome shotgun (WGS) entry which is preliminary data.</text>
</comment>
<evidence type="ECO:0000313" key="4">
    <source>
        <dbReference type="Proteomes" id="UP001597114"/>
    </source>
</evidence>
<dbReference type="Pfam" id="PF08666">
    <property type="entry name" value="SAF"/>
    <property type="match status" value="1"/>
</dbReference>
<keyword evidence="4" id="KW-1185">Reference proteome</keyword>
<keyword evidence="1" id="KW-0732">Signal</keyword>
<evidence type="ECO:0000256" key="1">
    <source>
        <dbReference type="SAM" id="SignalP"/>
    </source>
</evidence>
<organism evidence="3 4">
    <name type="scientific">Pseudonocardia yunnanensis</name>
    <dbReference type="NCBI Taxonomy" id="58107"/>
    <lineage>
        <taxon>Bacteria</taxon>
        <taxon>Bacillati</taxon>
        <taxon>Actinomycetota</taxon>
        <taxon>Actinomycetes</taxon>
        <taxon>Pseudonocardiales</taxon>
        <taxon>Pseudonocardiaceae</taxon>
        <taxon>Pseudonocardia</taxon>
    </lineage>
</organism>
<dbReference type="EMBL" id="JBHUCO010000026">
    <property type="protein sequence ID" value="MFD1520619.1"/>
    <property type="molecule type" value="Genomic_DNA"/>
</dbReference>
<dbReference type="InterPro" id="IPR013974">
    <property type="entry name" value="SAF"/>
</dbReference>
<protein>
    <submittedName>
        <fullName evidence="3">SAF domain-containing protein</fullName>
    </submittedName>
</protein>
<evidence type="ECO:0000259" key="2">
    <source>
        <dbReference type="SMART" id="SM00858"/>
    </source>
</evidence>
<sequence>MTTIRLGTLLARPGWRRLALLRRVAAAVLAAAALVLALAPQPATSGTPVVVTTADLPAGSTLRAEHLAVRQWPAALAPAGAVAEIPVADGRVLVGAARVGEPLTDVRLAGVGLSPAGSGGATAVPVRLADAGVAAMLVPGSRVDVVTVGARTDEPVVLAAAATVLAVLPEDGGTSGRLVLVATAPGQAARVAAASLTEQVAVTLRA</sequence>